<evidence type="ECO:0000256" key="3">
    <source>
        <dbReference type="ARBA" id="ARBA00022801"/>
    </source>
</evidence>
<accession>A0A1M6THH2</accession>
<sequence>MFVLAIHLSKLNYHSSYTSYIMKKITFLFLIVISFFGNGQTVTEPKNNPENWSQSYEPFRIVGNLYYVGTNDLASYLVVTNKGSILINTGLADSYPQIKANIEKLGFKFKDIKILTLTQAHFDHMGAMADIKKETGAKLYVDQEELAEIKSGGKSDYELGKYGVTFKPLTPDFLLKNNDKIKLGNTTLTLLHHPGHTKGSCSFLFETKDKDRTYKVLIANMPSIIIDHKFSDVHAYPDMQKDYAFTFDAMKKLDFDVWVASHASQFDLHEKRKPGDAYSPKLFMDKENYFKYLKELEDDYFEKLRQESK</sequence>
<dbReference type="SUPFAM" id="SSF56281">
    <property type="entry name" value="Metallo-hydrolase/oxidoreductase"/>
    <property type="match status" value="1"/>
</dbReference>
<dbReference type="AlphaFoldDB" id="A0A1M6THH2"/>
<proteinExistence type="predicted"/>
<keyword evidence="7" id="KW-1185">Reference proteome</keyword>
<evidence type="ECO:0000259" key="5">
    <source>
        <dbReference type="SMART" id="SM00849"/>
    </source>
</evidence>
<evidence type="ECO:0000256" key="1">
    <source>
        <dbReference type="ARBA" id="ARBA00001947"/>
    </source>
</evidence>
<dbReference type="NCBIfam" id="NF012229">
    <property type="entry name" value="bla_class_B_core"/>
    <property type="match status" value="1"/>
</dbReference>
<dbReference type="GO" id="GO:0046872">
    <property type="term" value="F:metal ion binding"/>
    <property type="evidence" value="ECO:0007669"/>
    <property type="project" value="UniProtKB-KW"/>
</dbReference>
<gene>
    <name evidence="6" type="ORF">SAMN05444371_2870</name>
</gene>
<evidence type="ECO:0000313" key="6">
    <source>
        <dbReference type="EMBL" id="SHK56228.1"/>
    </source>
</evidence>
<keyword evidence="4" id="KW-0862">Zinc</keyword>
<dbReference type="STRING" id="216903.SAMN05444371_2870"/>
<dbReference type="PANTHER" id="PTHR46233:SF3">
    <property type="entry name" value="HYDROXYACYLGLUTATHIONE HYDROLASE GLOC"/>
    <property type="match status" value="1"/>
</dbReference>
<dbReference type="InterPro" id="IPR051453">
    <property type="entry name" value="MBL_Glyoxalase_II"/>
</dbReference>
<protein>
    <submittedName>
        <fullName evidence="6">Metallo-beta-lactamase class B</fullName>
    </submittedName>
</protein>
<dbReference type="Gene3D" id="3.60.15.10">
    <property type="entry name" value="Ribonuclease Z/Hydroxyacylglutathione hydrolase-like"/>
    <property type="match status" value="1"/>
</dbReference>
<name>A0A1M6THH2_9FLAO</name>
<evidence type="ECO:0000256" key="4">
    <source>
        <dbReference type="ARBA" id="ARBA00022833"/>
    </source>
</evidence>
<evidence type="ECO:0000256" key="2">
    <source>
        <dbReference type="ARBA" id="ARBA00022723"/>
    </source>
</evidence>
<dbReference type="SMART" id="SM00849">
    <property type="entry name" value="Lactamase_B"/>
    <property type="match status" value="1"/>
</dbReference>
<dbReference type="EMBL" id="FRAM01000003">
    <property type="protein sequence ID" value="SHK56228.1"/>
    <property type="molecule type" value="Genomic_DNA"/>
</dbReference>
<dbReference type="Proteomes" id="UP000184498">
    <property type="component" value="Unassembled WGS sequence"/>
</dbReference>
<dbReference type="NCBIfam" id="NF033105">
    <property type="entry name" value="bla_subclass_B3"/>
    <property type="match status" value="1"/>
</dbReference>
<dbReference type="PANTHER" id="PTHR46233">
    <property type="entry name" value="HYDROXYACYLGLUTATHIONE HYDROLASE GLOC"/>
    <property type="match status" value="1"/>
</dbReference>
<feature type="domain" description="Metallo-beta-lactamase" evidence="5">
    <location>
        <begin position="72"/>
        <end position="262"/>
    </location>
</feature>
<organism evidence="6 7">
    <name type="scientific">Epilithonimonas mollis</name>
    <dbReference type="NCBI Taxonomy" id="216903"/>
    <lineage>
        <taxon>Bacteria</taxon>
        <taxon>Pseudomonadati</taxon>
        <taxon>Bacteroidota</taxon>
        <taxon>Flavobacteriia</taxon>
        <taxon>Flavobacteriales</taxon>
        <taxon>Weeksellaceae</taxon>
        <taxon>Chryseobacterium group</taxon>
        <taxon>Epilithonimonas</taxon>
    </lineage>
</organism>
<evidence type="ECO:0000313" key="7">
    <source>
        <dbReference type="Proteomes" id="UP000184498"/>
    </source>
</evidence>
<dbReference type="InterPro" id="IPR036866">
    <property type="entry name" value="RibonucZ/Hydroxyglut_hydro"/>
</dbReference>
<dbReference type="Pfam" id="PF00753">
    <property type="entry name" value="Lactamase_B"/>
    <property type="match status" value="1"/>
</dbReference>
<keyword evidence="2" id="KW-0479">Metal-binding</keyword>
<comment type="cofactor">
    <cofactor evidence="1">
        <name>Zn(2+)</name>
        <dbReference type="ChEBI" id="CHEBI:29105"/>
    </cofactor>
</comment>
<keyword evidence="3" id="KW-0378">Hydrolase</keyword>
<dbReference type="InterPro" id="IPR001279">
    <property type="entry name" value="Metallo-B-lactamas"/>
</dbReference>
<dbReference type="GO" id="GO:0016787">
    <property type="term" value="F:hydrolase activity"/>
    <property type="evidence" value="ECO:0007669"/>
    <property type="project" value="UniProtKB-KW"/>
</dbReference>
<reference evidence="7" key="1">
    <citation type="submission" date="2016-11" db="EMBL/GenBank/DDBJ databases">
        <authorList>
            <person name="Varghese N."/>
            <person name="Submissions S."/>
        </authorList>
    </citation>
    <scope>NUCLEOTIDE SEQUENCE [LARGE SCALE GENOMIC DNA]</scope>
    <source>
        <strain evidence="7">DSM 18016</strain>
    </source>
</reference>